<comment type="caution">
    <text evidence="3">The sequence shown here is derived from an EMBL/GenBank/DDBJ whole genome shotgun (WGS) entry which is preliminary data.</text>
</comment>
<sequence length="443" mass="49145">MLSLRLSVLLPLLVAPSGGARWAWGPKAEISQYLRNISWHHDSHLSEELRKSVLDILERQPSPGLLHRRRVPFRPVGDLQAFGSVATKEARQPRIRPEHRSGLPVGGSILAAKNSPPNMKFEKGKPHIYDVHLGKGLQLYCSVAYQSQVSIFWTLNGKPLEDYDSLSEETVPEGRVSSVLIRSLTRLPTMTGVYTFNCTTLTDYDLATVHVDVTVPLSDACKQQGTECSERMAVCRGASCVCDGYYKVRLLSKHVTCRSEAYLETPCMYDEQCLNTTDHSECTSRGWCACLKGYGRTEDHKCVPKVGARSRCNSEEECADYDATCILNHCTCFSHKKELNDRCVNLAEHLEGNKLPYGSGVRLSPAAVVVVLAALLSYERNAQKLGRDGKGAGWKKLELCVEKFKLCGGIEPLFLGMGELHFDVERVPTVKISDIKDSLGLLS</sequence>
<dbReference type="InterPro" id="IPR013783">
    <property type="entry name" value="Ig-like_fold"/>
</dbReference>
<evidence type="ECO:0000313" key="3">
    <source>
        <dbReference type="EMBL" id="KAH7981618.1"/>
    </source>
</evidence>
<dbReference type="InterPro" id="IPR007110">
    <property type="entry name" value="Ig-like_dom"/>
</dbReference>
<dbReference type="PANTHER" id="PTHR39069">
    <property type="entry name" value="ECDYSONE-INDUCIBLE GENE E1, ISOFORM A"/>
    <property type="match status" value="1"/>
</dbReference>
<feature type="signal peptide" evidence="1">
    <location>
        <begin position="1"/>
        <end position="19"/>
    </location>
</feature>
<reference evidence="3" key="1">
    <citation type="journal article" date="2020" name="Cell">
        <title>Large-Scale Comparative Analyses of Tick Genomes Elucidate Their Genetic Diversity and Vector Capacities.</title>
        <authorList>
            <consortium name="Tick Genome and Microbiome Consortium (TIGMIC)"/>
            <person name="Jia N."/>
            <person name="Wang J."/>
            <person name="Shi W."/>
            <person name="Du L."/>
            <person name="Sun Y."/>
            <person name="Zhan W."/>
            <person name="Jiang J.F."/>
            <person name="Wang Q."/>
            <person name="Zhang B."/>
            <person name="Ji P."/>
            <person name="Bell-Sakyi L."/>
            <person name="Cui X.M."/>
            <person name="Yuan T.T."/>
            <person name="Jiang B.G."/>
            <person name="Yang W.F."/>
            <person name="Lam T.T."/>
            <person name="Chang Q.C."/>
            <person name="Ding S.J."/>
            <person name="Wang X.J."/>
            <person name="Zhu J.G."/>
            <person name="Ruan X.D."/>
            <person name="Zhao L."/>
            <person name="Wei J.T."/>
            <person name="Ye R.Z."/>
            <person name="Que T.C."/>
            <person name="Du C.H."/>
            <person name="Zhou Y.H."/>
            <person name="Cheng J.X."/>
            <person name="Dai P.F."/>
            <person name="Guo W.B."/>
            <person name="Han X.H."/>
            <person name="Huang E.J."/>
            <person name="Li L.F."/>
            <person name="Wei W."/>
            <person name="Gao Y.C."/>
            <person name="Liu J.Z."/>
            <person name="Shao H.Z."/>
            <person name="Wang X."/>
            <person name="Wang C.C."/>
            <person name="Yang T.C."/>
            <person name="Huo Q.B."/>
            <person name="Li W."/>
            <person name="Chen H.Y."/>
            <person name="Chen S.E."/>
            <person name="Zhou L.G."/>
            <person name="Ni X.B."/>
            <person name="Tian J.H."/>
            <person name="Sheng Y."/>
            <person name="Liu T."/>
            <person name="Pan Y.S."/>
            <person name="Xia L.Y."/>
            <person name="Li J."/>
            <person name="Zhao F."/>
            <person name="Cao W.C."/>
        </authorList>
    </citation>
    <scope>NUCLEOTIDE SEQUENCE</scope>
    <source>
        <strain evidence="3">Rsan-2018</strain>
    </source>
</reference>
<organism evidence="3 4">
    <name type="scientific">Rhipicephalus sanguineus</name>
    <name type="common">Brown dog tick</name>
    <name type="synonym">Ixodes sanguineus</name>
    <dbReference type="NCBI Taxonomy" id="34632"/>
    <lineage>
        <taxon>Eukaryota</taxon>
        <taxon>Metazoa</taxon>
        <taxon>Ecdysozoa</taxon>
        <taxon>Arthropoda</taxon>
        <taxon>Chelicerata</taxon>
        <taxon>Arachnida</taxon>
        <taxon>Acari</taxon>
        <taxon>Parasitiformes</taxon>
        <taxon>Ixodida</taxon>
        <taxon>Ixodoidea</taxon>
        <taxon>Ixodidae</taxon>
        <taxon>Rhipicephalinae</taxon>
        <taxon>Rhipicephalus</taxon>
        <taxon>Rhipicephalus</taxon>
    </lineage>
</organism>
<name>A0A9D4T6X5_RHISA</name>
<proteinExistence type="predicted"/>
<evidence type="ECO:0000313" key="4">
    <source>
        <dbReference type="Proteomes" id="UP000821837"/>
    </source>
</evidence>
<dbReference type="AlphaFoldDB" id="A0A9D4T6X5"/>
<dbReference type="Gene3D" id="2.60.40.10">
    <property type="entry name" value="Immunoglobulins"/>
    <property type="match status" value="1"/>
</dbReference>
<dbReference type="VEuPathDB" id="VectorBase:RSAN_051408"/>
<keyword evidence="1" id="KW-0732">Signal</keyword>
<dbReference type="Pfam" id="PF01683">
    <property type="entry name" value="EB"/>
    <property type="match status" value="1"/>
</dbReference>
<dbReference type="InterPro" id="IPR036179">
    <property type="entry name" value="Ig-like_dom_sf"/>
</dbReference>
<accession>A0A9D4T6X5</accession>
<dbReference type="PROSITE" id="PS50835">
    <property type="entry name" value="IG_LIKE"/>
    <property type="match status" value="1"/>
</dbReference>
<reference evidence="3" key="2">
    <citation type="submission" date="2021-09" db="EMBL/GenBank/DDBJ databases">
        <authorList>
            <person name="Jia N."/>
            <person name="Wang J."/>
            <person name="Shi W."/>
            <person name="Du L."/>
            <person name="Sun Y."/>
            <person name="Zhan W."/>
            <person name="Jiang J."/>
            <person name="Wang Q."/>
            <person name="Zhang B."/>
            <person name="Ji P."/>
            <person name="Sakyi L.B."/>
            <person name="Cui X."/>
            <person name="Yuan T."/>
            <person name="Jiang B."/>
            <person name="Yang W."/>
            <person name="Lam T.T.-Y."/>
            <person name="Chang Q."/>
            <person name="Ding S."/>
            <person name="Wang X."/>
            <person name="Zhu J."/>
            <person name="Ruan X."/>
            <person name="Zhao L."/>
            <person name="Wei J."/>
            <person name="Que T."/>
            <person name="Du C."/>
            <person name="Cheng J."/>
            <person name="Dai P."/>
            <person name="Han X."/>
            <person name="Huang E."/>
            <person name="Gao Y."/>
            <person name="Liu J."/>
            <person name="Shao H."/>
            <person name="Ye R."/>
            <person name="Li L."/>
            <person name="Wei W."/>
            <person name="Wang X."/>
            <person name="Wang C."/>
            <person name="Huo Q."/>
            <person name="Li W."/>
            <person name="Guo W."/>
            <person name="Chen H."/>
            <person name="Chen S."/>
            <person name="Zhou L."/>
            <person name="Zhou L."/>
            <person name="Ni X."/>
            <person name="Tian J."/>
            <person name="Zhou Y."/>
            <person name="Sheng Y."/>
            <person name="Liu T."/>
            <person name="Pan Y."/>
            <person name="Xia L."/>
            <person name="Li J."/>
            <person name="Zhao F."/>
            <person name="Cao W."/>
        </authorList>
    </citation>
    <scope>NUCLEOTIDE SEQUENCE</scope>
    <source>
        <strain evidence="3">Rsan-2018</strain>
        <tissue evidence="3">Larvae</tissue>
    </source>
</reference>
<dbReference type="InterPro" id="IPR006149">
    <property type="entry name" value="EB_dom"/>
</dbReference>
<keyword evidence="4" id="KW-1185">Reference proteome</keyword>
<gene>
    <name evidence="3" type="ORF">HPB52_000351</name>
</gene>
<dbReference type="Proteomes" id="UP000821837">
    <property type="component" value="Chromosome 1"/>
</dbReference>
<feature type="domain" description="Ig-like" evidence="2">
    <location>
        <begin position="117"/>
        <end position="214"/>
    </location>
</feature>
<dbReference type="EMBL" id="JABSTV010001245">
    <property type="protein sequence ID" value="KAH7981618.1"/>
    <property type="molecule type" value="Genomic_DNA"/>
</dbReference>
<evidence type="ECO:0000259" key="2">
    <source>
        <dbReference type="PROSITE" id="PS50835"/>
    </source>
</evidence>
<protein>
    <recommendedName>
        <fullName evidence="2">Ig-like domain-containing protein</fullName>
    </recommendedName>
</protein>
<feature type="chain" id="PRO_5039116827" description="Ig-like domain-containing protein" evidence="1">
    <location>
        <begin position="20"/>
        <end position="443"/>
    </location>
</feature>
<evidence type="ECO:0000256" key="1">
    <source>
        <dbReference type="SAM" id="SignalP"/>
    </source>
</evidence>
<dbReference type="PANTHER" id="PTHR39069:SF1">
    <property type="entry name" value="ECDYSONE-INDUCIBLE GENE E1, ISOFORM A"/>
    <property type="match status" value="1"/>
</dbReference>
<dbReference type="SUPFAM" id="SSF48726">
    <property type="entry name" value="Immunoglobulin"/>
    <property type="match status" value="1"/>
</dbReference>